<keyword evidence="2" id="KW-0805">Transcription regulation</keyword>
<protein>
    <submittedName>
        <fullName evidence="8">DNA-binding response regulator</fullName>
    </submittedName>
</protein>
<evidence type="ECO:0000256" key="4">
    <source>
        <dbReference type="ARBA" id="ARBA00023163"/>
    </source>
</evidence>
<dbReference type="InterPro" id="IPR058245">
    <property type="entry name" value="NreC/VraR/RcsB-like_REC"/>
</dbReference>
<evidence type="ECO:0000256" key="1">
    <source>
        <dbReference type="ARBA" id="ARBA00022553"/>
    </source>
</evidence>
<dbReference type="Pfam" id="PF00072">
    <property type="entry name" value="Response_reg"/>
    <property type="match status" value="1"/>
</dbReference>
<dbReference type="CDD" id="cd06170">
    <property type="entry name" value="LuxR_C_like"/>
    <property type="match status" value="1"/>
</dbReference>
<dbReference type="GO" id="GO:0003677">
    <property type="term" value="F:DNA binding"/>
    <property type="evidence" value="ECO:0007669"/>
    <property type="project" value="UniProtKB-KW"/>
</dbReference>
<dbReference type="Pfam" id="PF00196">
    <property type="entry name" value="GerE"/>
    <property type="match status" value="1"/>
</dbReference>
<reference evidence="8 9" key="1">
    <citation type="submission" date="2016-07" db="EMBL/GenBank/DDBJ databases">
        <title>Draft genome of Scalindua rubra, obtained from a brine-seawater interface in the Red Sea, sheds light on salt adaptation in anammox bacteria.</title>
        <authorList>
            <person name="Speth D.R."/>
            <person name="Lagkouvardos I."/>
            <person name="Wang Y."/>
            <person name="Qian P.-Y."/>
            <person name="Dutilh B.E."/>
            <person name="Jetten M.S."/>
        </authorList>
    </citation>
    <scope>NUCLEOTIDE SEQUENCE [LARGE SCALE GENOMIC DNA]</scope>
    <source>
        <strain evidence="8">BSI-1</strain>
    </source>
</reference>
<evidence type="ECO:0000313" key="9">
    <source>
        <dbReference type="Proteomes" id="UP000094056"/>
    </source>
</evidence>
<proteinExistence type="predicted"/>
<evidence type="ECO:0000256" key="2">
    <source>
        <dbReference type="ARBA" id="ARBA00023015"/>
    </source>
</evidence>
<dbReference type="PANTHER" id="PTHR43214">
    <property type="entry name" value="TWO-COMPONENT RESPONSE REGULATOR"/>
    <property type="match status" value="1"/>
</dbReference>
<evidence type="ECO:0000313" key="8">
    <source>
        <dbReference type="EMBL" id="ODS34804.1"/>
    </source>
</evidence>
<dbReference type="SUPFAM" id="SSF46894">
    <property type="entry name" value="C-terminal effector domain of the bipartite response regulators"/>
    <property type="match status" value="1"/>
</dbReference>
<dbReference type="SMART" id="SM00421">
    <property type="entry name" value="HTH_LUXR"/>
    <property type="match status" value="1"/>
</dbReference>
<evidence type="ECO:0000256" key="5">
    <source>
        <dbReference type="PROSITE-ProRule" id="PRU00169"/>
    </source>
</evidence>
<dbReference type="PATRIC" id="fig|1872076.5.peg.72"/>
<dbReference type="PRINTS" id="PR00038">
    <property type="entry name" value="HTHLUXR"/>
</dbReference>
<dbReference type="AlphaFoldDB" id="A0A1E3XIR9"/>
<feature type="modified residue" description="4-aspartylphosphate" evidence="5">
    <location>
        <position position="55"/>
    </location>
</feature>
<dbReference type="PROSITE" id="PS00622">
    <property type="entry name" value="HTH_LUXR_1"/>
    <property type="match status" value="1"/>
</dbReference>
<feature type="domain" description="Response regulatory" evidence="7">
    <location>
        <begin position="4"/>
        <end position="120"/>
    </location>
</feature>
<dbReference type="InterPro" id="IPR000792">
    <property type="entry name" value="Tscrpt_reg_LuxR_C"/>
</dbReference>
<dbReference type="PROSITE" id="PS50043">
    <property type="entry name" value="HTH_LUXR_2"/>
    <property type="match status" value="1"/>
</dbReference>
<evidence type="ECO:0000259" key="7">
    <source>
        <dbReference type="PROSITE" id="PS50110"/>
    </source>
</evidence>
<dbReference type="EMBL" id="MAYW01000001">
    <property type="protein sequence ID" value="ODS34804.1"/>
    <property type="molecule type" value="Genomic_DNA"/>
</dbReference>
<evidence type="ECO:0000256" key="3">
    <source>
        <dbReference type="ARBA" id="ARBA00023125"/>
    </source>
</evidence>
<name>A0A1E3XIR9_9BACT</name>
<dbReference type="PANTHER" id="PTHR43214:SF41">
    <property type="entry name" value="NITRATE_NITRITE RESPONSE REGULATOR PROTEIN NARP"/>
    <property type="match status" value="1"/>
</dbReference>
<keyword evidence="4" id="KW-0804">Transcription</keyword>
<dbReference type="InterPro" id="IPR039420">
    <property type="entry name" value="WalR-like"/>
</dbReference>
<sequence length="215" mass="23886">MSIKIFLADDHKIVRDGLRSLLEKQPDMEVVAEAEDGRTTVRQVQKLLPDVVIMDISMHDLNGIEATRQIIAKSPRIKVLALSMHSDKRFIAGILSAGASGYLIKDSTFKELINAIRAVVSDQIYLSPRIAGIVTEDYVNYLTATDSSASSILTVREREILQLLAEGKTTKQVASQLHVSVKTIETHRHRIMDKLGIYSIAELTKYAVREGLTSL</sequence>
<keyword evidence="1 5" id="KW-0597">Phosphoprotein</keyword>
<evidence type="ECO:0000259" key="6">
    <source>
        <dbReference type="PROSITE" id="PS50043"/>
    </source>
</evidence>
<feature type="domain" description="HTH luxR-type" evidence="6">
    <location>
        <begin position="146"/>
        <end position="211"/>
    </location>
</feature>
<dbReference type="SMART" id="SM00448">
    <property type="entry name" value="REC"/>
    <property type="match status" value="1"/>
</dbReference>
<keyword evidence="3 8" id="KW-0238">DNA-binding</keyword>
<dbReference type="Proteomes" id="UP000094056">
    <property type="component" value="Unassembled WGS sequence"/>
</dbReference>
<dbReference type="InterPro" id="IPR011006">
    <property type="entry name" value="CheY-like_superfamily"/>
</dbReference>
<dbReference type="CDD" id="cd17535">
    <property type="entry name" value="REC_NarL-like"/>
    <property type="match status" value="1"/>
</dbReference>
<organism evidence="8 9">
    <name type="scientific">Candidatus Scalindua rubra</name>
    <dbReference type="NCBI Taxonomy" id="1872076"/>
    <lineage>
        <taxon>Bacteria</taxon>
        <taxon>Pseudomonadati</taxon>
        <taxon>Planctomycetota</taxon>
        <taxon>Candidatus Brocadiia</taxon>
        <taxon>Candidatus Brocadiales</taxon>
        <taxon>Candidatus Scalinduaceae</taxon>
        <taxon>Candidatus Scalindua</taxon>
    </lineage>
</organism>
<dbReference type="InterPro" id="IPR016032">
    <property type="entry name" value="Sig_transdc_resp-reg_C-effctor"/>
</dbReference>
<comment type="caution">
    <text evidence="8">The sequence shown here is derived from an EMBL/GenBank/DDBJ whole genome shotgun (WGS) entry which is preliminary data.</text>
</comment>
<dbReference type="InterPro" id="IPR001789">
    <property type="entry name" value="Sig_transdc_resp-reg_receiver"/>
</dbReference>
<dbReference type="GO" id="GO:0006355">
    <property type="term" value="P:regulation of DNA-templated transcription"/>
    <property type="evidence" value="ECO:0007669"/>
    <property type="project" value="InterPro"/>
</dbReference>
<dbReference type="PROSITE" id="PS50110">
    <property type="entry name" value="RESPONSE_REGULATORY"/>
    <property type="match status" value="1"/>
</dbReference>
<accession>A0A1E3XIR9</accession>
<dbReference type="Gene3D" id="3.40.50.2300">
    <property type="match status" value="1"/>
</dbReference>
<dbReference type="SUPFAM" id="SSF52172">
    <property type="entry name" value="CheY-like"/>
    <property type="match status" value="1"/>
</dbReference>
<gene>
    <name evidence="8" type="ORF">SCARUB_00064</name>
</gene>
<dbReference type="GO" id="GO:0000160">
    <property type="term" value="P:phosphorelay signal transduction system"/>
    <property type="evidence" value="ECO:0007669"/>
    <property type="project" value="InterPro"/>
</dbReference>